<sequence length="82" mass="9171">MLIDDERNVSCGGDPFNFLKSVMKGLYIQLDPGQDAEVLVTKEKYPYGKDIFSALASNAKLTLVDLVVNGKDFNIFVRKPMQ</sequence>
<proteinExistence type="predicted"/>
<gene>
    <name evidence="1" type="ORF">B1B_05805</name>
</gene>
<evidence type="ECO:0000313" key="1">
    <source>
        <dbReference type="EMBL" id="EQD67805.1"/>
    </source>
</evidence>
<comment type="caution">
    <text evidence="1">The sequence shown here is derived from an EMBL/GenBank/DDBJ whole genome shotgun (WGS) entry which is preliminary data.</text>
</comment>
<reference evidence="1" key="1">
    <citation type="submission" date="2013-08" db="EMBL/GenBank/DDBJ databases">
        <authorList>
            <person name="Mendez C."/>
            <person name="Richter M."/>
            <person name="Ferrer M."/>
            <person name="Sanchez J."/>
        </authorList>
    </citation>
    <scope>NUCLEOTIDE SEQUENCE</scope>
</reference>
<dbReference type="AlphaFoldDB" id="T1CJC7"/>
<name>T1CJC7_9ZZZZ</name>
<organism evidence="1">
    <name type="scientific">mine drainage metagenome</name>
    <dbReference type="NCBI Taxonomy" id="410659"/>
    <lineage>
        <taxon>unclassified sequences</taxon>
        <taxon>metagenomes</taxon>
        <taxon>ecological metagenomes</taxon>
    </lineage>
</organism>
<reference evidence="1" key="2">
    <citation type="journal article" date="2014" name="ISME J.">
        <title>Microbial stratification in low pH oxic and suboxic macroscopic growths along an acid mine drainage.</title>
        <authorList>
            <person name="Mendez-Garcia C."/>
            <person name="Mesa V."/>
            <person name="Sprenger R.R."/>
            <person name="Richter M."/>
            <person name="Diez M.S."/>
            <person name="Solano J."/>
            <person name="Bargiela R."/>
            <person name="Golyshina O.V."/>
            <person name="Manteca A."/>
            <person name="Ramos J.L."/>
            <person name="Gallego J.R."/>
            <person name="Llorente I."/>
            <person name="Martins Dos Santos V.A."/>
            <person name="Jensen O.N."/>
            <person name="Pelaez A.I."/>
            <person name="Sanchez J."/>
            <person name="Ferrer M."/>
        </authorList>
    </citation>
    <scope>NUCLEOTIDE SEQUENCE</scope>
</reference>
<protein>
    <recommendedName>
        <fullName evidence="2">SirA family protein</fullName>
    </recommendedName>
</protein>
<accession>T1CJC7</accession>
<evidence type="ECO:0008006" key="2">
    <source>
        <dbReference type="Google" id="ProtNLM"/>
    </source>
</evidence>
<dbReference type="EMBL" id="AUZY01003685">
    <property type="protein sequence ID" value="EQD67805.1"/>
    <property type="molecule type" value="Genomic_DNA"/>
</dbReference>